<evidence type="ECO:0000313" key="3">
    <source>
        <dbReference type="Proteomes" id="UP000178606"/>
    </source>
</evidence>
<dbReference type="AlphaFoldDB" id="A0A1F6CBU1"/>
<gene>
    <name evidence="2" type="ORF">A3F84_29440</name>
</gene>
<evidence type="ECO:0000256" key="1">
    <source>
        <dbReference type="SAM" id="Phobius"/>
    </source>
</evidence>
<feature type="transmembrane region" description="Helical" evidence="1">
    <location>
        <begin position="20"/>
        <end position="37"/>
    </location>
</feature>
<sequence length="200" mass="22984">MPLRWRLVLSRRILAEHVLWIAIIVLVALALVLAGMYRQALMQVFYVPSADRLSVARAEAFDVPPHQVAHFAEHFVTNYEGFTPESAGAQTQYLKLIMSEGMLARQPQVLERLRRYSQEAKIRSQVQIVPGTTEVTEQRNRWIVRMQLVKYEYTRGELWRPLLVESEVTVITGVISEVTPDGLLIEDYHQTSAPLSEVQR</sequence>
<name>A0A1F6CBU1_HANXR</name>
<dbReference type="Proteomes" id="UP000178606">
    <property type="component" value="Unassembled WGS sequence"/>
</dbReference>
<comment type="caution">
    <text evidence="2">The sequence shown here is derived from an EMBL/GenBank/DDBJ whole genome shotgun (WGS) entry which is preliminary data.</text>
</comment>
<protein>
    <recommendedName>
        <fullName evidence="4">Type IV conjugative transfer system protein TraE</fullName>
    </recommendedName>
</protein>
<proteinExistence type="predicted"/>
<keyword evidence="1" id="KW-0812">Transmembrane</keyword>
<keyword evidence="1" id="KW-1133">Transmembrane helix</keyword>
<evidence type="ECO:0000313" key="2">
    <source>
        <dbReference type="EMBL" id="OGG46644.1"/>
    </source>
</evidence>
<reference evidence="2 3" key="1">
    <citation type="journal article" date="2016" name="Nat. Commun.">
        <title>Thousands of microbial genomes shed light on interconnected biogeochemical processes in an aquifer system.</title>
        <authorList>
            <person name="Anantharaman K."/>
            <person name="Brown C.T."/>
            <person name="Hug L.A."/>
            <person name="Sharon I."/>
            <person name="Castelle C.J."/>
            <person name="Probst A.J."/>
            <person name="Thomas B.C."/>
            <person name="Singh A."/>
            <person name="Wilkins M.J."/>
            <person name="Karaoz U."/>
            <person name="Brodie E.L."/>
            <person name="Williams K.H."/>
            <person name="Hubbard S.S."/>
            <person name="Banfield J.F."/>
        </authorList>
    </citation>
    <scope>NUCLEOTIDE SEQUENCE [LARGE SCALE GENOMIC DNA]</scope>
    <source>
        <strain evidence="3">RIFCSPLOWO2_12_FULL_64_10</strain>
    </source>
</reference>
<accession>A0A1F6CBU1</accession>
<evidence type="ECO:0008006" key="4">
    <source>
        <dbReference type="Google" id="ProtNLM"/>
    </source>
</evidence>
<keyword evidence="1" id="KW-0472">Membrane</keyword>
<dbReference type="EMBL" id="MFKF01000291">
    <property type="protein sequence ID" value="OGG46644.1"/>
    <property type="molecule type" value="Genomic_DNA"/>
</dbReference>
<organism evidence="2 3">
    <name type="scientific">Handelsmanbacteria sp. (strain RIFCSPLOWO2_12_FULL_64_10)</name>
    <dbReference type="NCBI Taxonomy" id="1817868"/>
    <lineage>
        <taxon>Bacteria</taxon>
        <taxon>Candidatus Handelsmaniibacteriota</taxon>
    </lineage>
</organism>